<dbReference type="Gene3D" id="1.25.40.20">
    <property type="entry name" value="Ankyrin repeat-containing domain"/>
    <property type="match status" value="1"/>
</dbReference>
<dbReference type="InterPro" id="IPR002110">
    <property type="entry name" value="Ankyrin_rpt"/>
</dbReference>
<evidence type="ECO:0000259" key="5">
    <source>
        <dbReference type="Pfam" id="PF24883"/>
    </source>
</evidence>
<sequence length="1030" mass="114890">MHNPTSPSPSRSVRSRGAPAILTRHYSVSSTSMAYFTTDSRSPRPEGGTFDLSYVHPCEEYGESTDLELPVPTSNFQPGFVSDPNQHYASWEGHPEHFEYDTDHHFERHGDFIIPSEPDREFGHGPDDDIRHAAMLPLQHNRLHGLAAQERHSPSPTGFERVVPHALMSPSRKDDRKTPIPSLLTDGPILRPNMSSSTLQHSHHRHRGRSPPAQALQRLNIAQNLTTRIIGGIKATTPRQEPFLPAQNARSWLYDSTLPVFACYGPPGVGKSMLVSKAIDVLQQIEKWHAYFYLGHGKVQTAAGVTLALLEQLYVLAEDMPPSPDASSYPQRPKSVIPQSSQPRHGCPTIRPSPRRSDSSASLSSHAESSYSTGGTRMSSPRPRRLSISHEKAVALPSISNQVGSGTIASVGSSAMKSLTTIDSTQYGLSRRLSNNRNIPDAQNSEFSGGMPRVKEIPKLNSNRQRHSNSVMSHGPPTLTQFISTRIRSQKPPSEEVLLDLLYKTLQKLNNQVVIILDGWDEDNMVDPLMFGVLLETLLSSQCKIFITSRSVKEFRSRHLASQIDLFEDPKHRGRWSDVQIAKIIADISYGHFTTARIYTLKLLAHQHMITQSPRIIRHWLQTQEVIFKDYLTQLQNDPDPVAAASVVLMIWLQQSGDHRLSTEYIDQFQSILDLVTEPGTPNVNYYEVLKRCEPFVAIDHGTQLLYFSSPYVATLVRHEYDETEQSIDIQLAVSKACLEYLERPEFNSDAVRIILRDDEIGALDKWNKSPLYYAWKNDHADALVQLFEAQRTDLWPTEDHAPGGVSLEDAVAAYSMAKSDSLARTEAEVKGIALMQSIRNNLPNVAELLMRLDPNPNFVFEGTSLLYAAVEKKQQRIATQLVSAGADPSNTSNEYDGNREPILHLVVRMSQRKTLSALLESGRLDINCVDGAQRTALFTALEYLSEKEVSRIAKRLMSHGLDVDKVGQDGSHVLHIAAKKGFASIISDIIFCSQLTKAPRDADGHTPAEYASRCDHHQAALMLQAAYGE</sequence>
<keyword evidence="1" id="KW-0677">Repeat</keyword>
<keyword evidence="7" id="KW-1185">Reference proteome</keyword>
<dbReference type="InterPro" id="IPR056884">
    <property type="entry name" value="NPHP3-like_N"/>
</dbReference>
<dbReference type="Pfam" id="PF24883">
    <property type="entry name" value="NPHP3_N"/>
    <property type="match status" value="1"/>
</dbReference>
<evidence type="ECO:0000313" key="7">
    <source>
        <dbReference type="Proteomes" id="UP000722485"/>
    </source>
</evidence>
<feature type="compositionally biased region" description="Low complexity" evidence="4">
    <location>
        <begin position="359"/>
        <end position="372"/>
    </location>
</feature>
<dbReference type="SUPFAM" id="SSF52540">
    <property type="entry name" value="P-loop containing nucleoside triphosphate hydrolases"/>
    <property type="match status" value="1"/>
</dbReference>
<accession>A0A9P5HI56</accession>
<feature type="domain" description="Nephrocystin 3-like N-terminal" evidence="5">
    <location>
        <begin position="243"/>
        <end position="320"/>
    </location>
</feature>
<proteinExistence type="predicted"/>
<dbReference type="EMBL" id="JAANBB010000002">
    <property type="protein sequence ID" value="KAF7557992.1"/>
    <property type="molecule type" value="Genomic_DNA"/>
</dbReference>
<reference evidence="6" key="1">
    <citation type="submission" date="2020-03" db="EMBL/GenBank/DDBJ databases">
        <title>Draft Genome Sequence of Cylindrodendrum hubeiense.</title>
        <authorList>
            <person name="Buettner E."/>
            <person name="Kellner H."/>
        </authorList>
    </citation>
    <scope>NUCLEOTIDE SEQUENCE</scope>
    <source>
        <strain evidence="6">IHI 201604</strain>
    </source>
</reference>
<dbReference type="PANTHER" id="PTHR24198">
    <property type="entry name" value="ANKYRIN REPEAT AND PROTEIN KINASE DOMAIN-CONTAINING PROTEIN"/>
    <property type="match status" value="1"/>
</dbReference>
<dbReference type="PANTHER" id="PTHR24198:SF165">
    <property type="entry name" value="ANKYRIN REPEAT-CONTAINING PROTEIN-RELATED"/>
    <property type="match status" value="1"/>
</dbReference>
<name>A0A9P5HI56_9HYPO</name>
<gene>
    <name evidence="6" type="ORF">G7Z17_g282</name>
</gene>
<evidence type="ECO:0000313" key="6">
    <source>
        <dbReference type="EMBL" id="KAF7557992.1"/>
    </source>
</evidence>
<keyword evidence="2 3" id="KW-0040">ANK repeat</keyword>
<dbReference type="SUPFAM" id="SSF48403">
    <property type="entry name" value="Ankyrin repeat"/>
    <property type="match status" value="1"/>
</dbReference>
<evidence type="ECO:0000256" key="3">
    <source>
        <dbReference type="PROSITE-ProRule" id="PRU00023"/>
    </source>
</evidence>
<feature type="repeat" description="ANK" evidence="3">
    <location>
        <begin position="862"/>
        <end position="894"/>
    </location>
</feature>
<dbReference type="OrthoDB" id="4753249at2759"/>
<protein>
    <recommendedName>
        <fullName evidence="5">Nephrocystin 3-like N-terminal domain-containing protein</fullName>
    </recommendedName>
</protein>
<dbReference type="SMART" id="SM00248">
    <property type="entry name" value="ANK"/>
    <property type="match status" value="6"/>
</dbReference>
<dbReference type="Proteomes" id="UP000722485">
    <property type="component" value="Unassembled WGS sequence"/>
</dbReference>
<evidence type="ECO:0000256" key="2">
    <source>
        <dbReference type="ARBA" id="ARBA00023043"/>
    </source>
</evidence>
<feature type="region of interest" description="Disordered" evidence="4">
    <location>
        <begin position="321"/>
        <end position="387"/>
    </location>
</feature>
<dbReference type="AlphaFoldDB" id="A0A9P5HI56"/>
<evidence type="ECO:0000256" key="4">
    <source>
        <dbReference type="SAM" id="MobiDB-lite"/>
    </source>
</evidence>
<organism evidence="6 7">
    <name type="scientific">Cylindrodendrum hubeiense</name>
    <dbReference type="NCBI Taxonomy" id="595255"/>
    <lineage>
        <taxon>Eukaryota</taxon>
        <taxon>Fungi</taxon>
        <taxon>Dikarya</taxon>
        <taxon>Ascomycota</taxon>
        <taxon>Pezizomycotina</taxon>
        <taxon>Sordariomycetes</taxon>
        <taxon>Hypocreomycetidae</taxon>
        <taxon>Hypocreales</taxon>
        <taxon>Nectriaceae</taxon>
        <taxon>Cylindrodendrum</taxon>
    </lineage>
</organism>
<dbReference type="PROSITE" id="PS50088">
    <property type="entry name" value="ANK_REPEAT"/>
    <property type="match status" value="1"/>
</dbReference>
<comment type="caution">
    <text evidence="6">The sequence shown here is derived from an EMBL/GenBank/DDBJ whole genome shotgun (WGS) entry which is preliminary data.</text>
</comment>
<feature type="region of interest" description="Disordered" evidence="4">
    <location>
        <begin position="169"/>
        <end position="213"/>
    </location>
</feature>
<evidence type="ECO:0000256" key="1">
    <source>
        <dbReference type="ARBA" id="ARBA00022737"/>
    </source>
</evidence>
<dbReference type="InterPro" id="IPR027417">
    <property type="entry name" value="P-loop_NTPase"/>
</dbReference>
<dbReference type="InterPro" id="IPR036770">
    <property type="entry name" value="Ankyrin_rpt-contain_sf"/>
</dbReference>